<dbReference type="EMBL" id="HBIX01007075">
    <property type="protein sequence ID" value="CAE0712787.1"/>
    <property type="molecule type" value="Transcribed_RNA"/>
</dbReference>
<dbReference type="PROSITE" id="PS51257">
    <property type="entry name" value="PROKAR_LIPOPROTEIN"/>
    <property type="match status" value="1"/>
</dbReference>
<organism evidence="2">
    <name type="scientific">Pseudo-nitzschia australis</name>
    <dbReference type="NCBI Taxonomy" id="44445"/>
    <lineage>
        <taxon>Eukaryota</taxon>
        <taxon>Sar</taxon>
        <taxon>Stramenopiles</taxon>
        <taxon>Ochrophyta</taxon>
        <taxon>Bacillariophyta</taxon>
        <taxon>Bacillariophyceae</taxon>
        <taxon>Bacillariophycidae</taxon>
        <taxon>Bacillariales</taxon>
        <taxon>Bacillariaceae</taxon>
        <taxon>Pseudo-nitzschia</taxon>
    </lineage>
</organism>
<gene>
    <name evidence="2" type="ORF">PAUS00366_LOCUS5539</name>
</gene>
<evidence type="ECO:0000256" key="1">
    <source>
        <dbReference type="SAM" id="MobiDB-lite"/>
    </source>
</evidence>
<dbReference type="InterPro" id="IPR046341">
    <property type="entry name" value="SET_dom_sf"/>
</dbReference>
<dbReference type="Gene3D" id="3.90.1410.10">
    <property type="entry name" value="set domain protein methyltransferase, domain 1"/>
    <property type="match status" value="1"/>
</dbReference>
<evidence type="ECO:0000313" key="2">
    <source>
        <dbReference type="EMBL" id="CAE0712787.1"/>
    </source>
</evidence>
<feature type="compositionally biased region" description="Polar residues" evidence="1">
    <location>
        <begin position="493"/>
        <end position="502"/>
    </location>
</feature>
<name>A0A7S4EGN3_9STRA</name>
<accession>A0A7S4EGN3</accession>
<sequence>MTSKAVGTVIASAATFLLWSGCLVPISFASAASDRVVQQQPEPYQQHMVDWLLEDPDAFFHPAILWKRLGPGGTTGPYAFHVTEDVPKGTPLIVLPRKYILESGKPATPGMDYNNDPILCITVEKMIEEYDKVRDSKIKTSDDSEGSVSSSSSFYEPYLSYLFDETVGGTSRGLLPTRWSEPSQDLLDLILDFDESDGTYSLEPWGFEFDFFGTLCPDNESFKFALLEDEDEDDDEEEDAMKWTEAQLAEGRTILEAQDSFLFLLSRGWNDKLLPVVDMLNHRNGAWRNTDVTPLDDGGDDVAAYAWRDIVAGEQLQYSYSECMDATCDFGAIKYGFSTQLIFKDYGFMELYPRRWALDDTDDDDGQGLTAEVTTDENDDTKLVLRWIFETPNERTVKWITKQLARLKSIESEVQKTVDGLKNSVYKDGNLDHERETIVEFYEGYIEFLELALKHKDDPVFLTTEEFEEHLRELNRTERQLSIHDIRKHELLSSPSTSTTRMQKQEEASTDNGKTDDEL</sequence>
<feature type="compositionally biased region" description="Basic and acidic residues" evidence="1">
    <location>
        <begin position="503"/>
        <end position="519"/>
    </location>
</feature>
<feature type="region of interest" description="Disordered" evidence="1">
    <location>
        <begin position="486"/>
        <end position="519"/>
    </location>
</feature>
<evidence type="ECO:0008006" key="3">
    <source>
        <dbReference type="Google" id="ProtNLM"/>
    </source>
</evidence>
<dbReference type="AlphaFoldDB" id="A0A7S4EGN3"/>
<reference evidence="2" key="1">
    <citation type="submission" date="2021-01" db="EMBL/GenBank/DDBJ databases">
        <authorList>
            <person name="Corre E."/>
            <person name="Pelletier E."/>
            <person name="Niang G."/>
            <person name="Scheremetjew M."/>
            <person name="Finn R."/>
            <person name="Kale V."/>
            <person name="Holt S."/>
            <person name="Cochrane G."/>
            <person name="Meng A."/>
            <person name="Brown T."/>
            <person name="Cohen L."/>
        </authorList>
    </citation>
    <scope>NUCLEOTIDE SEQUENCE</scope>
    <source>
        <strain evidence="2">10249 10 AB</strain>
    </source>
</reference>
<protein>
    <recommendedName>
        <fullName evidence="3">SET domain-containing protein</fullName>
    </recommendedName>
</protein>
<proteinExistence type="predicted"/>
<dbReference type="SUPFAM" id="SSF82199">
    <property type="entry name" value="SET domain"/>
    <property type="match status" value="1"/>
</dbReference>